<dbReference type="EMBL" id="UGGU01000003">
    <property type="protein sequence ID" value="STO30829.1"/>
    <property type="molecule type" value="Genomic_DNA"/>
</dbReference>
<evidence type="ECO:0000313" key="1">
    <source>
        <dbReference type="EMBL" id="STO30829.1"/>
    </source>
</evidence>
<dbReference type="Proteomes" id="UP000255328">
    <property type="component" value="Unassembled WGS sequence"/>
</dbReference>
<sequence length="100" mass="11220">MSAVVITVQKEIESLKNSIKREKAVESNIFDMTAVIQHIAELKEASEPMAEESPYTSYEEWQVAAEKELRGYQASLATIAENKHILVALETYIAEHPEGI</sequence>
<organism evidence="1 2">
    <name type="scientific">Fusobacterium necrogenes</name>
    <dbReference type="NCBI Taxonomy" id="858"/>
    <lineage>
        <taxon>Bacteria</taxon>
        <taxon>Fusobacteriati</taxon>
        <taxon>Fusobacteriota</taxon>
        <taxon>Fusobacteriia</taxon>
        <taxon>Fusobacteriales</taxon>
        <taxon>Fusobacteriaceae</taxon>
        <taxon>Fusobacterium</taxon>
    </lineage>
</organism>
<keyword evidence="2" id="KW-1185">Reference proteome</keyword>
<name>A0A377GV54_9FUSO</name>
<gene>
    <name evidence="1" type="ORF">NCTC10723_00259</name>
</gene>
<dbReference type="AlphaFoldDB" id="A0A377GV54"/>
<evidence type="ECO:0000313" key="2">
    <source>
        <dbReference type="Proteomes" id="UP000255328"/>
    </source>
</evidence>
<accession>A0A377GV54</accession>
<reference evidence="1 2" key="1">
    <citation type="submission" date="2018-06" db="EMBL/GenBank/DDBJ databases">
        <authorList>
            <consortium name="Pathogen Informatics"/>
            <person name="Doyle S."/>
        </authorList>
    </citation>
    <scope>NUCLEOTIDE SEQUENCE [LARGE SCALE GENOMIC DNA]</scope>
    <source>
        <strain evidence="1 2">NCTC10723</strain>
    </source>
</reference>
<dbReference type="RefSeq" id="WP_115268590.1">
    <property type="nucleotide sequence ID" value="NZ_UGGU01000003.1"/>
</dbReference>
<protein>
    <submittedName>
        <fullName evidence="1">Uncharacterized protein</fullName>
    </submittedName>
</protein>
<proteinExistence type="predicted"/>